<evidence type="ECO:0000313" key="3">
    <source>
        <dbReference type="EMBL" id="KAK3008983.1"/>
    </source>
</evidence>
<dbReference type="InterPro" id="IPR007321">
    <property type="entry name" value="Transposase_28"/>
</dbReference>
<gene>
    <name evidence="3" type="ORF">RJ639_013481</name>
</gene>
<feature type="region of interest" description="Disordered" evidence="1">
    <location>
        <begin position="191"/>
        <end position="215"/>
    </location>
</feature>
<evidence type="ECO:0000259" key="2">
    <source>
        <dbReference type="Pfam" id="PF04195"/>
    </source>
</evidence>
<keyword evidence="4" id="KW-1185">Reference proteome</keyword>
<dbReference type="AlphaFoldDB" id="A0AA89AP10"/>
<evidence type="ECO:0000256" key="1">
    <source>
        <dbReference type="SAM" id="MobiDB-lite"/>
    </source>
</evidence>
<dbReference type="Pfam" id="PF04195">
    <property type="entry name" value="Transposase_28"/>
    <property type="match status" value="1"/>
</dbReference>
<feature type="domain" description="Transposase (putative) gypsy type" evidence="2">
    <location>
        <begin position="73"/>
        <end position="131"/>
    </location>
</feature>
<comment type="caution">
    <text evidence="3">The sequence shown here is derived from an EMBL/GenBank/DDBJ whole genome shotgun (WGS) entry which is preliminary data.</text>
</comment>
<sequence length="315" mass="35483">MEYPVANLESKVKRVVQKSDWQPRGSDIDFDQTLPHIGSGSGTARERDEVARAQIQEAVNYGIDLEISVYEGQIKLGYRLPLHPFAFAFFNYYQKAPGQLVPNGWRKLVALIYLLQTTGYTVGVQDFMRLYIEICYLKNVAQKYLGGITTSITSLGCLREGLNPIKSSTPEMSGKSEGRKGSFVGLLQKASKGKRKETLGEDLPPVIKNPQTPILTAPPLMTESVTIDEDLIFHPRWTIRRDDFGMPSLHISAQNLAHGLLPSDKLIMENQTHNAFSMAHVQAAYNMHERFEMAREMAREVEREKKEGLAKINDL</sequence>
<protein>
    <recommendedName>
        <fullName evidence="2">Transposase (putative) gypsy type domain-containing protein</fullName>
    </recommendedName>
</protein>
<dbReference type="Proteomes" id="UP001188597">
    <property type="component" value="Unassembled WGS sequence"/>
</dbReference>
<proteinExistence type="predicted"/>
<accession>A0AA89AP10</accession>
<organism evidence="3 4">
    <name type="scientific">Escallonia herrerae</name>
    <dbReference type="NCBI Taxonomy" id="1293975"/>
    <lineage>
        <taxon>Eukaryota</taxon>
        <taxon>Viridiplantae</taxon>
        <taxon>Streptophyta</taxon>
        <taxon>Embryophyta</taxon>
        <taxon>Tracheophyta</taxon>
        <taxon>Spermatophyta</taxon>
        <taxon>Magnoliopsida</taxon>
        <taxon>eudicotyledons</taxon>
        <taxon>Gunneridae</taxon>
        <taxon>Pentapetalae</taxon>
        <taxon>asterids</taxon>
        <taxon>campanulids</taxon>
        <taxon>Escalloniales</taxon>
        <taxon>Escalloniaceae</taxon>
        <taxon>Escallonia</taxon>
    </lineage>
</organism>
<name>A0AA89AP10_9ASTE</name>
<dbReference type="EMBL" id="JAVXUP010001695">
    <property type="protein sequence ID" value="KAK3008983.1"/>
    <property type="molecule type" value="Genomic_DNA"/>
</dbReference>
<evidence type="ECO:0000313" key="4">
    <source>
        <dbReference type="Proteomes" id="UP001188597"/>
    </source>
</evidence>
<reference evidence="3" key="1">
    <citation type="submission" date="2022-12" db="EMBL/GenBank/DDBJ databases">
        <title>Draft genome assemblies for two species of Escallonia (Escalloniales).</title>
        <authorList>
            <person name="Chanderbali A."/>
            <person name="Dervinis C."/>
            <person name="Anghel I."/>
            <person name="Soltis D."/>
            <person name="Soltis P."/>
            <person name="Zapata F."/>
        </authorList>
    </citation>
    <scope>NUCLEOTIDE SEQUENCE</scope>
    <source>
        <strain evidence="3">UCBG64.0493</strain>
        <tissue evidence="3">Leaf</tissue>
    </source>
</reference>